<keyword evidence="2 5" id="KW-0812">Transmembrane</keyword>
<organism evidence="6 7">
    <name type="scientific">Piscinibacter gummiphilus</name>
    <dbReference type="NCBI Taxonomy" id="946333"/>
    <lineage>
        <taxon>Bacteria</taxon>
        <taxon>Pseudomonadati</taxon>
        <taxon>Pseudomonadota</taxon>
        <taxon>Betaproteobacteria</taxon>
        <taxon>Burkholderiales</taxon>
        <taxon>Sphaerotilaceae</taxon>
        <taxon>Piscinibacter</taxon>
    </lineage>
</organism>
<reference evidence="6 7" key="1">
    <citation type="submission" date="2023-10" db="EMBL/GenBank/DDBJ databases">
        <title>Bacteria for the degradation of biodegradable plastic PBAT(Polybutylene adipate terephthalate).</title>
        <authorList>
            <person name="Weon H.-Y."/>
            <person name="Yeon J."/>
        </authorList>
    </citation>
    <scope>NUCLEOTIDE SEQUENCE [LARGE SCALE GENOMIC DNA]</scope>
    <source>
        <strain evidence="6 7">SBD 7-3</strain>
    </source>
</reference>
<dbReference type="EMBL" id="CP136336">
    <property type="protein sequence ID" value="WOB10185.1"/>
    <property type="molecule type" value="Genomic_DNA"/>
</dbReference>
<dbReference type="PANTHER" id="PTHR36926">
    <property type="entry name" value="COLICIN V PRODUCTION PROTEIN"/>
    <property type="match status" value="1"/>
</dbReference>
<evidence type="ECO:0000313" key="6">
    <source>
        <dbReference type="EMBL" id="WOB10185.1"/>
    </source>
</evidence>
<gene>
    <name evidence="6" type="ORF">RXV79_08975</name>
</gene>
<comment type="subcellular location">
    <subcellularLocation>
        <location evidence="1">Membrane</location>
        <topology evidence="1">Multi-pass membrane protein</topology>
    </subcellularLocation>
</comment>
<proteinExistence type="predicted"/>
<feature type="transmembrane region" description="Helical" evidence="5">
    <location>
        <begin position="31"/>
        <end position="52"/>
    </location>
</feature>
<evidence type="ECO:0000256" key="4">
    <source>
        <dbReference type="ARBA" id="ARBA00023136"/>
    </source>
</evidence>
<dbReference type="InterPro" id="IPR052719">
    <property type="entry name" value="CvpA-like"/>
</dbReference>
<dbReference type="Pfam" id="PF02674">
    <property type="entry name" value="Colicin_V"/>
    <property type="match status" value="1"/>
</dbReference>
<evidence type="ECO:0000256" key="1">
    <source>
        <dbReference type="ARBA" id="ARBA00004141"/>
    </source>
</evidence>
<keyword evidence="3 5" id="KW-1133">Transmembrane helix</keyword>
<accession>A0ABZ0D4E7</accession>
<evidence type="ECO:0000256" key="2">
    <source>
        <dbReference type="ARBA" id="ARBA00022692"/>
    </source>
</evidence>
<name>A0ABZ0D4E7_9BURK</name>
<dbReference type="Proteomes" id="UP001303946">
    <property type="component" value="Chromosome"/>
</dbReference>
<dbReference type="PANTHER" id="PTHR36926:SF1">
    <property type="entry name" value="COLICIN V PRODUCTION PROTEIN"/>
    <property type="match status" value="1"/>
</dbReference>
<protein>
    <submittedName>
        <fullName evidence="6">CvpA family protein</fullName>
    </submittedName>
</protein>
<feature type="transmembrane region" description="Helical" evidence="5">
    <location>
        <begin position="7"/>
        <end position="25"/>
    </location>
</feature>
<feature type="transmembrane region" description="Helical" evidence="5">
    <location>
        <begin position="64"/>
        <end position="81"/>
    </location>
</feature>
<dbReference type="RefSeq" id="WP_316703092.1">
    <property type="nucleotide sequence ID" value="NZ_CP136336.1"/>
</dbReference>
<evidence type="ECO:0000256" key="3">
    <source>
        <dbReference type="ARBA" id="ARBA00022989"/>
    </source>
</evidence>
<sequence>MQWVDLAMLGILAISVIVGLVRGFVFEVLSLVGWLVAYLVARWFAVDVAVHIPIGKPGAATNHAVGFVLLFIAALLLWAIASRLLRFLIHASPLSIPDRGLGAAFGLLRGLVLLMAAATVITVTPLAKTPAWRASRGAQWLHSAVDGLRPLLPSQLSNHLPNHVPASSGRSR</sequence>
<feature type="transmembrane region" description="Helical" evidence="5">
    <location>
        <begin position="101"/>
        <end position="127"/>
    </location>
</feature>
<dbReference type="InterPro" id="IPR003825">
    <property type="entry name" value="Colicin-V_CvpA"/>
</dbReference>
<evidence type="ECO:0000256" key="5">
    <source>
        <dbReference type="SAM" id="Phobius"/>
    </source>
</evidence>
<evidence type="ECO:0000313" key="7">
    <source>
        <dbReference type="Proteomes" id="UP001303946"/>
    </source>
</evidence>
<keyword evidence="7" id="KW-1185">Reference proteome</keyword>
<keyword evidence="4 5" id="KW-0472">Membrane</keyword>